<proteinExistence type="predicted"/>
<sequence length="1218" mass="136680">MSNQSLTLTYALVPPHSRESQDTHILPITKILYPNQSHLKNPGDNTISNDDFYYLTCSRDGSIIKHNCNFDGVPINNKRMLTHSDWVTDIIWGPNMDTFITVSNDFSIVLHLLNNSLGTWDIKITGDHDDYIKAIVHVKSSDDAENFIFATGGLDKLVKVWSLNKLNNEVTLAHTFDNSQINETGSIYCMSSPQENPFEIPYDLIVGDCNGNLIFYSCQSIKEVYRLKNVHKSNIKCMKVLDHSTRLITAGADGCIIIWDITINDGPPKKLGHYKWKHLVWSIYGESLDDLFIGDSSGSLERVSFTDLKKPEMLTIFDPNNSNPHRNHHSEDPNSTNNNNTNSNTNNNNQSIASLNKKTGGILDICVLPTTNTILFSFSSDSNLNKLDLNSKNLTIKKGGFALIRSSLLTNRRHVITENTKGQIQRWDIISCQLLNTFPPIEGSFDEIVMKYTSKEILNHWCVVSIKVGMLFIKLSPRFLNTEIYGSALKNYNIINNIHVNDDERYNVGRILVNSLFNEFISYEIAKDKLYRKAIISKKKDTFFQNNNNNPTNLNPNQSSNLNPNQPSGIINNQTTHLPSSPNVCNFANSNSSSESFRDRKKSQPPSSSPSASPYFFRRSSTPSHKTPTVAGNLSNNLYSQTREHNTATTNSNVNVNHLSYRLDNSTNNTYDDTLISTPNNSFHENSANTTPNKPTFSLPTSPTIAHTHGPPMSANPKNLTINTMSYSTDLKTLGDPKNGMHHERLESPLNTPQANYQSQGNITSPALIGKKIGLFNNDHSPSATTPSGAHLRSLSTGENIPIYSPTPNLINNDKLIDATDRSFGTPLDSNHNSIYTNNASNDFSSNAPSLPGETDFESSRDSSLGPLPTETPVMQRYESALSLAAANNRAKNNEIKKVNSYMSMDIKVTNSKSKEEYMSDLINRMHENYRTQITSNSSTLKILSKKLPDTKITRDLTSPIIEVKSSTLIIIQSWTPNCCGGRVVFTTPLPPSRVSLSGKEVSRKLSGSGNNAIPEEEINNDTSMINDVEKLNTYDFLDYENGNAVNRRSVFEQLEANLPYWFGKVLLNDAKVVKAQKKLNFIIEIWSPHNDASHDNTTKKHIEETTKNSSTYHSMLKFARSKSNGGLTETDLPKIQENNTKLIAPEMIKVKKIKLYIIDRFEGKTPEMRNKTDPNEWLELLCRGKVLDNEMTLNSVKTLYWKSQNDIVIQYRRKPAC</sequence>
<feature type="compositionally biased region" description="Polar residues" evidence="4">
    <location>
        <begin position="569"/>
        <end position="588"/>
    </location>
</feature>
<dbReference type="InterPro" id="IPR015943">
    <property type="entry name" value="WD40/YVTN_repeat-like_dom_sf"/>
</dbReference>
<dbReference type="InterPro" id="IPR021772">
    <property type="entry name" value="WDR48/Bun107"/>
</dbReference>
<dbReference type="EMBL" id="HE806320">
    <property type="protein sequence ID" value="CCH61401.1"/>
    <property type="molecule type" value="Genomic_DNA"/>
</dbReference>
<evidence type="ECO:0000313" key="6">
    <source>
        <dbReference type="Proteomes" id="UP000002866"/>
    </source>
</evidence>
<dbReference type="Pfam" id="PF11816">
    <property type="entry name" value="DUF3337"/>
    <property type="match status" value="1"/>
</dbReference>
<dbReference type="SUPFAM" id="SSF50978">
    <property type="entry name" value="WD40 repeat-like"/>
    <property type="match status" value="2"/>
</dbReference>
<feature type="region of interest" description="Disordered" evidence="4">
    <location>
        <begin position="544"/>
        <end position="634"/>
    </location>
</feature>
<dbReference type="GO" id="GO:0043130">
    <property type="term" value="F:ubiquitin binding"/>
    <property type="evidence" value="ECO:0007669"/>
    <property type="project" value="TreeGrafter"/>
</dbReference>
<dbReference type="Pfam" id="PF00400">
    <property type="entry name" value="WD40"/>
    <property type="match status" value="1"/>
</dbReference>
<feature type="repeat" description="WD" evidence="3">
    <location>
        <begin position="228"/>
        <end position="261"/>
    </location>
</feature>
<dbReference type="PANTHER" id="PTHR19862">
    <property type="entry name" value="WD REPEAT-CONTAINING PROTEIN 48"/>
    <property type="match status" value="1"/>
</dbReference>
<dbReference type="GeneID" id="14496474"/>
<dbReference type="OrthoDB" id="2421129at2759"/>
<dbReference type="OMA" id="WDIVSCE"/>
<dbReference type="FunCoup" id="I2H4U9">
    <property type="interactions" value="97"/>
</dbReference>
<keyword evidence="6" id="KW-1185">Reference proteome</keyword>
<keyword evidence="1 3" id="KW-0853">WD repeat</keyword>
<feature type="compositionally biased region" description="Low complexity" evidence="4">
    <location>
        <begin position="545"/>
        <end position="568"/>
    </location>
</feature>
<dbReference type="eggNOG" id="KOG0308">
    <property type="taxonomic scope" value="Eukaryota"/>
</dbReference>
<evidence type="ECO:0000256" key="2">
    <source>
        <dbReference type="ARBA" id="ARBA00022737"/>
    </source>
</evidence>
<name>I2H4U9_HENB6</name>
<dbReference type="SMART" id="SM00320">
    <property type="entry name" value="WD40"/>
    <property type="match status" value="5"/>
</dbReference>
<gene>
    <name evidence="5" type="primary">TBLA0E03460</name>
    <name evidence="5" type="ORF">TBLA_0E03460</name>
</gene>
<dbReference type="InParanoid" id="I2H4U9"/>
<feature type="region of interest" description="Disordered" evidence="4">
    <location>
        <begin position="839"/>
        <end position="870"/>
    </location>
</feature>
<dbReference type="Proteomes" id="UP000002866">
    <property type="component" value="Chromosome 5"/>
</dbReference>
<evidence type="ECO:0000256" key="4">
    <source>
        <dbReference type="SAM" id="MobiDB-lite"/>
    </source>
</evidence>
<accession>I2H4U9</accession>
<evidence type="ECO:0000256" key="3">
    <source>
        <dbReference type="PROSITE-ProRule" id="PRU00221"/>
    </source>
</evidence>
<dbReference type="Gene3D" id="2.130.10.10">
    <property type="entry name" value="YVTN repeat-like/Quinoprotein amine dehydrogenase"/>
    <property type="match status" value="2"/>
</dbReference>
<dbReference type="InterPro" id="IPR001680">
    <property type="entry name" value="WD40_rpt"/>
</dbReference>
<feature type="compositionally biased region" description="Polar residues" evidence="4">
    <location>
        <begin position="839"/>
        <end position="849"/>
    </location>
</feature>
<dbReference type="InterPro" id="IPR036322">
    <property type="entry name" value="WD40_repeat_dom_sf"/>
</dbReference>
<feature type="compositionally biased region" description="Low complexity" evidence="4">
    <location>
        <begin position="604"/>
        <end position="621"/>
    </location>
</feature>
<dbReference type="PROSITE" id="PS50082">
    <property type="entry name" value="WD_REPEATS_2"/>
    <property type="match status" value="1"/>
</dbReference>
<feature type="compositionally biased region" description="Low complexity" evidence="4">
    <location>
        <begin position="334"/>
        <end position="349"/>
    </location>
</feature>
<dbReference type="AlphaFoldDB" id="I2H4U9"/>
<dbReference type="PROSITE" id="PS00678">
    <property type="entry name" value="WD_REPEATS_1"/>
    <property type="match status" value="1"/>
</dbReference>
<protein>
    <submittedName>
        <fullName evidence="5">Uncharacterized protein</fullName>
    </submittedName>
</protein>
<reference evidence="5 6" key="1">
    <citation type="journal article" date="2011" name="Proc. Natl. Acad. Sci. U.S.A.">
        <title>Evolutionary erosion of yeast sex chromosomes by mating-type switching accidents.</title>
        <authorList>
            <person name="Gordon J.L."/>
            <person name="Armisen D."/>
            <person name="Proux-Wera E."/>
            <person name="Oheigeartaigh S.S."/>
            <person name="Byrne K.P."/>
            <person name="Wolfe K.H."/>
        </authorList>
    </citation>
    <scope>NUCLEOTIDE SEQUENCE [LARGE SCALE GENOMIC DNA]</scope>
    <source>
        <strain evidence="6">ATCC 34711 / CBS 6284 / DSM 70876 / NBRC 10599 / NRRL Y-10934 / UCD 77-7</strain>
    </source>
</reference>
<organism evidence="5 6">
    <name type="scientific">Henningerozyma blattae (strain ATCC 34711 / CBS 6284 / DSM 70876 / NBRC 10599 / NRRL Y-10934 / UCD 77-7)</name>
    <name type="common">Yeast</name>
    <name type="synonym">Tetrapisispora blattae</name>
    <dbReference type="NCBI Taxonomy" id="1071380"/>
    <lineage>
        <taxon>Eukaryota</taxon>
        <taxon>Fungi</taxon>
        <taxon>Dikarya</taxon>
        <taxon>Ascomycota</taxon>
        <taxon>Saccharomycotina</taxon>
        <taxon>Saccharomycetes</taxon>
        <taxon>Saccharomycetales</taxon>
        <taxon>Saccharomycetaceae</taxon>
        <taxon>Henningerozyma</taxon>
    </lineage>
</organism>
<dbReference type="HOGENOM" id="CLU_297547_0_0_1"/>
<keyword evidence="2" id="KW-0677">Repeat</keyword>
<dbReference type="KEGG" id="tbl:TBLA_0E03460"/>
<dbReference type="InterPro" id="IPR051246">
    <property type="entry name" value="WDR48"/>
</dbReference>
<dbReference type="STRING" id="1071380.I2H4U9"/>
<dbReference type="RefSeq" id="XP_004180920.1">
    <property type="nucleotide sequence ID" value="XM_004180872.1"/>
</dbReference>
<feature type="compositionally biased region" description="Polar residues" evidence="4">
    <location>
        <begin position="622"/>
        <end position="634"/>
    </location>
</feature>
<evidence type="ECO:0000313" key="5">
    <source>
        <dbReference type="EMBL" id="CCH61401.1"/>
    </source>
</evidence>
<dbReference type="GO" id="GO:0000724">
    <property type="term" value="P:double-strand break repair via homologous recombination"/>
    <property type="evidence" value="ECO:0007669"/>
    <property type="project" value="TreeGrafter"/>
</dbReference>
<dbReference type="InterPro" id="IPR019775">
    <property type="entry name" value="WD40_repeat_CS"/>
</dbReference>
<dbReference type="PANTHER" id="PTHR19862:SF14">
    <property type="entry name" value="WD REPEAT-CONTAINING PROTEIN 48"/>
    <property type="match status" value="1"/>
</dbReference>
<feature type="region of interest" description="Disordered" evidence="4">
    <location>
        <begin position="316"/>
        <end position="353"/>
    </location>
</feature>
<evidence type="ECO:0000256" key="1">
    <source>
        <dbReference type="ARBA" id="ARBA00022574"/>
    </source>
</evidence>